<evidence type="ECO:0000256" key="2">
    <source>
        <dbReference type="SAM" id="MobiDB-lite"/>
    </source>
</evidence>
<keyword evidence="5" id="KW-1185">Reference proteome</keyword>
<sequence length="379" mass="38522">MRARRSVMPSGRQPGSSKGLGPARSIATLLAVLALVAACSGGAGGAGGAPDGGARLAQVEPLTDPGAYVGPSSAVLADSAIVPIAADPEPVLPVALTDAQGTEVTVTDVSRILALDIYGSTSRTVFELGLGENLVGRDTSSAYPEITDRPLVTANGHELNAESILDLAPTLIITDTSLGPWDVVLQMRDAGIPVVVVDSHRSLEGVGALIQQVADAVGLSAEGAALAARATADIEATVAQIAAVAPPEGQRLRIAFLYVRGQSGIYYLFGTGSGTDSLITALGGVDVATEIGWDGMRPLTDEGLIAAQPDLVLVMSKGLESVDGVDGLLEAVPALAYTPAGENRRVVDMDDSQILSFGPNTADVLDALAVAIYAPEANQ</sequence>
<dbReference type="EMBL" id="CACRYJ010000006">
    <property type="protein sequence ID" value="VZO35188.1"/>
    <property type="molecule type" value="Genomic_DNA"/>
</dbReference>
<dbReference type="PANTHER" id="PTHR30535:SF4">
    <property type="entry name" value="HEMIN-BINDING PERIPLASMIC PROTEIN HMUT"/>
    <property type="match status" value="1"/>
</dbReference>
<comment type="similarity">
    <text evidence="1">Belongs to the bacterial solute-binding protein 8 family.</text>
</comment>
<dbReference type="Proteomes" id="UP000419743">
    <property type="component" value="Unassembled WGS sequence"/>
</dbReference>
<evidence type="ECO:0000256" key="1">
    <source>
        <dbReference type="ARBA" id="ARBA00008814"/>
    </source>
</evidence>
<evidence type="ECO:0000259" key="3">
    <source>
        <dbReference type="PROSITE" id="PS50983"/>
    </source>
</evidence>
<name>A0A7M4DE74_9MICO</name>
<dbReference type="SUPFAM" id="SSF53807">
    <property type="entry name" value="Helical backbone' metal receptor"/>
    <property type="match status" value="1"/>
</dbReference>
<gene>
    <name evidence="4" type="primary">hmuT</name>
    <name evidence="4" type="ORF">HALOF300_00414</name>
</gene>
<feature type="domain" description="Fe/B12 periplasmic-binding" evidence="3">
    <location>
        <begin position="113"/>
        <end position="376"/>
    </location>
</feature>
<dbReference type="AlphaFoldDB" id="A0A7M4DE74"/>
<protein>
    <submittedName>
        <fullName evidence="4">Hemin-binding periplasmic protein HmuT</fullName>
    </submittedName>
</protein>
<accession>A0A7M4DE74</accession>
<evidence type="ECO:0000313" key="5">
    <source>
        <dbReference type="Proteomes" id="UP000419743"/>
    </source>
</evidence>
<evidence type="ECO:0000313" key="4">
    <source>
        <dbReference type="EMBL" id="VZO35188.1"/>
    </source>
</evidence>
<organism evidence="4 5">
    <name type="scientific">Occultella aeris</name>
    <dbReference type="NCBI Taxonomy" id="2761496"/>
    <lineage>
        <taxon>Bacteria</taxon>
        <taxon>Bacillati</taxon>
        <taxon>Actinomycetota</taxon>
        <taxon>Actinomycetes</taxon>
        <taxon>Micrococcales</taxon>
        <taxon>Ruaniaceae</taxon>
        <taxon>Occultella</taxon>
    </lineage>
</organism>
<reference evidence="4 5" key="1">
    <citation type="submission" date="2019-11" db="EMBL/GenBank/DDBJ databases">
        <authorList>
            <person name="Criscuolo A."/>
        </authorList>
    </citation>
    <scope>NUCLEOTIDE SEQUENCE [LARGE SCALE GENOMIC DNA]</scope>
    <source>
        <strain evidence="4">CIP111667</strain>
    </source>
</reference>
<dbReference type="PANTHER" id="PTHR30535">
    <property type="entry name" value="VITAMIN B12-BINDING PROTEIN"/>
    <property type="match status" value="1"/>
</dbReference>
<comment type="caution">
    <text evidence="4">The sequence shown here is derived from an EMBL/GenBank/DDBJ whole genome shotgun (WGS) entry which is preliminary data.</text>
</comment>
<dbReference type="Gene3D" id="3.40.50.1980">
    <property type="entry name" value="Nitrogenase molybdenum iron protein domain"/>
    <property type="match status" value="2"/>
</dbReference>
<dbReference type="RefSeq" id="WP_231954960.1">
    <property type="nucleotide sequence ID" value="NZ_CACRYJ010000006.1"/>
</dbReference>
<dbReference type="Pfam" id="PF01497">
    <property type="entry name" value="Peripla_BP_2"/>
    <property type="match status" value="1"/>
</dbReference>
<dbReference type="PROSITE" id="PS50983">
    <property type="entry name" value="FE_B12_PBP"/>
    <property type="match status" value="1"/>
</dbReference>
<dbReference type="InterPro" id="IPR050902">
    <property type="entry name" value="ABC_Transporter_SBP"/>
</dbReference>
<dbReference type="InterPro" id="IPR002491">
    <property type="entry name" value="ABC_transptr_periplasmic_BD"/>
</dbReference>
<proteinExistence type="inferred from homology"/>
<feature type="region of interest" description="Disordered" evidence="2">
    <location>
        <begin position="1"/>
        <end position="21"/>
    </location>
</feature>